<dbReference type="Pfam" id="PF07876">
    <property type="entry name" value="Dabb"/>
    <property type="match status" value="1"/>
</dbReference>
<evidence type="ECO:0000313" key="5">
    <source>
        <dbReference type="Proteomes" id="UP000316213"/>
    </source>
</evidence>
<evidence type="ECO:0000313" key="4">
    <source>
        <dbReference type="EMBL" id="TWT98971.1"/>
    </source>
</evidence>
<keyword evidence="2" id="KW-0732">Signal</keyword>
<dbReference type="Gene3D" id="3.30.70.100">
    <property type="match status" value="1"/>
</dbReference>
<keyword evidence="5" id="KW-1185">Reference proteome</keyword>
<reference evidence="4 5" key="1">
    <citation type="submission" date="2019-02" db="EMBL/GenBank/DDBJ databases">
        <title>Deep-cultivation of Planctomycetes and their phenomic and genomic characterization uncovers novel biology.</title>
        <authorList>
            <person name="Wiegand S."/>
            <person name="Jogler M."/>
            <person name="Boedeker C."/>
            <person name="Pinto D."/>
            <person name="Vollmers J."/>
            <person name="Rivas-Marin E."/>
            <person name="Kohn T."/>
            <person name="Peeters S.H."/>
            <person name="Heuer A."/>
            <person name="Rast P."/>
            <person name="Oberbeckmann S."/>
            <person name="Bunk B."/>
            <person name="Jeske O."/>
            <person name="Meyerdierks A."/>
            <person name="Storesund J.E."/>
            <person name="Kallscheuer N."/>
            <person name="Luecker S."/>
            <person name="Lage O.M."/>
            <person name="Pohl T."/>
            <person name="Merkel B.J."/>
            <person name="Hornburger P."/>
            <person name="Mueller R.-W."/>
            <person name="Bruemmer F."/>
            <person name="Labrenz M."/>
            <person name="Spormann A.M."/>
            <person name="Op Den Camp H."/>
            <person name="Overmann J."/>
            <person name="Amann R."/>
            <person name="Jetten M.S.M."/>
            <person name="Mascher T."/>
            <person name="Medema M.H."/>
            <person name="Devos D.P."/>
            <person name="Kaster A.-K."/>
            <person name="Ovreas L."/>
            <person name="Rohde M."/>
            <person name="Galperin M.Y."/>
            <person name="Jogler C."/>
        </authorList>
    </citation>
    <scope>NUCLEOTIDE SEQUENCE [LARGE SCALE GENOMIC DNA]</scope>
    <source>
        <strain evidence="4 5">Pla100</strain>
    </source>
</reference>
<accession>A0A5C6AIS5</accession>
<dbReference type="PROSITE" id="PS51502">
    <property type="entry name" value="S_R_A_B_BARREL"/>
    <property type="match status" value="1"/>
</dbReference>
<evidence type="ECO:0000256" key="1">
    <source>
        <dbReference type="ARBA" id="ARBA00011738"/>
    </source>
</evidence>
<dbReference type="SUPFAM" id="SSF54909">
    <property type="entry name" value="Dimeric alpha+beta barrel"/>
    <property type="match status" value="1"/>
</dbReference>
<proteinExistence type="predicted"/>
<dbReference type="RefSeq" id="WP_146577617.1">
    <property type="nucleotide sequence ID" value="NZ_SJPM01000003.1"/>
</dbReference>
<dbReference type="InterPro" id="IPR044662">
    <property type="entry name" value="HS1/DABB1-like"/>
</dbReference>
<organism evidence="4 5">
    <name type="scientific">Neorhodopirellula pilleata</name>
    <dbReference type="NCBI Taxonomy" id="2714738"/>
    <lineage>
        <taxon>Bacteria</taxon>
        <taxon>Pseudomonadati</taxon>
        <taxon>Planctomycetota</taxon>
        <taxon>Planctomycetia</taxon>
        <taxon>Pirellulales</taxon>
        <taxon>Pirellulaceae</taxon>
        <taxon>Neorhodopirellula</taxon>
    </lineage>
</organism>
<comment type="caution">
    <text evidence="4">The sequence shown here is derived from an EMBL/GenBank/DDBJ whole genome shotgun (WGS) entry which is preliminary data.</text>
</comment>
<dbReference type="SMART" id="SM00886">
    <property type="entry name" value="Dabb"/>
    <property type="match status" value="1"/>
</dbReference>
<evidence type="ECO:0000259" key="3">
    <source>
        <dbReference type="PROSITE" id="PS51502"/>
    </source>
</evidence>
<name>A0A5C6AIS5_9BACT</name>
<feature type="domain" description="Stress-response A/B barrel" evidence="3">
    <location>
        <begin position="35"/>
        <end position="129"/>
    </location>
</feature>
<feature type="chain" id="PRO_5023114831" evidence="2">
    <location>
        <begin position="26"/>
        <end position="132"/>
    </location>
</feature>
<dbReference type="OrthoDB" id="9808130at2"/>
<protein>
    <submittedName>
        <fullName evidence="4">Stress responsive A/B Barrel Domain protein</fullName>
    </submittedName>
</protein>
<dbReference type="AlphaFoldDB" id="A0A5C6AIS5"/>
<comment type="subunit">
    <text evidence="1">Homodimer.</text>
</comment>
<dbReference type="InterPro" id="IPR013097">
    <property type="entry name" value="Dabb"/>
</dbReference>
<dbReference type="Proteomes" id="UP000316213">
    <property type="component" value="Unassembled WGS sequence"/>
</dbReference>
<evidence type="ECO:0000256" key="2">
    <source>
        <dbReference type="SAM" id="SignalP"/>
    </source>
</evidence>
<gene>
    <name evidence="4" type="ORF">Pla100_21370</name>
</gene>
<feature type="signal peptide" evidence="2">
    <location>
        <begin position="1"/>
        <end position="25"/>
    </location>
</feature>
<dbReference type="PANTHER" id="PTHR33178">
    <property type="match status" value="1"/>
</dbReference>
<sequence length="132" mass="14562" precursor="true">MKKVLLSVLGLLVLGIYNMPMPATGSDSSDEAKKLRHVVMFGFKESSTEAEVQGVVDAFAQLPGQIPEIADFEYGLNNSPEGLNDGLTHCFLVTFDSEADRAIYLPHPAHKAFVEVLKPHMEKVVVIDYWAK</sequence>
<dbReference type="EMBL" id="SJPM01000003">
    <property type="protein sequence ID" value="TWT98971.1"/>
    <property type="molecule type" value="Genomic_DNA"/>
</dbReference>
<dbReference type="PANTHER" id="PTHR33178:SF10">
    <property type="entry name" value="STRESS-RESPONSE A_B BARREL DOMAIN-CONTAINING PROTEIN"/>
    <property type="match status" value="1"/>
</dbReference>
<dbReference type="InterPro" id="IPR011008">
    <property type="entry name" value="Dimeric_a/b-barrel"/>
</dbReference>